<protein>
    <recommendedName>
        <fullName evidence="6">Protein kinase domain-containing protein</fullName>
    </recommendedName>
</protein>
<dbReference type="OrthoDB" id="1668230at2759"/>
<evidence type="ECO:0000313" key="7">
    <source>
        <dbReference type="EMBL" id="KAF5362649.1"/>
    </source>
</evidence>
<evidence type="ECO:0000256" key="2">
    <source>
        <dbReference type="ARBA" id="ARBA00022741"/>
    </source>
</evidence>
<feature type="region of interest" description="Disordered" evidence="5">
    <location>
        <begin position="1217"/>
        <end position="1332"/>
    </location>
</feature>
<accession>A0A8H5LMM1</accession>
<feature type="compositionally biased region" description="Low complexity" evidence="5">
    <location>
        <begin position="1280"/>
        <end position="1290"/>
    </location>
</feature>
<sequence length="1615" mass="173676">MSTQSKPSPKPTAAASPRSSSESTATLSSQGSSALSSPSSSSMAVPKVKSPLNPSSSSSFSPSPSGSSASRTRERGHSFSALSSSRESSPNVPNAANNNLLASTSAGALLSPPLSPALSQTLTIRPGDAEESLSASSSFRLRSRSRPKAPGPLEEFKDSIAPTSLSAWWRSDERKPRPWKESPKRKATVPDEQMQGWMTTRDAMLLIFHSIALYAIYLPVPLVACPRRVAQAVSSVLGNAQLVGHEALLLSVDLLELAPVPGLRVAASTLLEIWDALQLVDDNRIQCLRLTEHCADILLSVRQEVWDAGDQVGEELMVPIARLSESFATCLAFLQKQGHQKFLKRYLRREEILKQLAGCNASLQEALGMFSLSIQIRILKQVQETQNMMREMMERDRLASMASLVTISRIAALAGSSSSTVGLVEAGPSSASATSSSSNALQLSGVLTAHDPLGTDPSAGASAVSRLLVPQQHPKFPYQVQPLAGMIMSAAETTAGLPPSSSHPSLSNVSLGPPSSQAGSSGTVTPTMGNRLGLASEKVGIIPATPSPPATPMHGSAAIEATEPFSPVVSAPFTFTTAFTSATEDQSAVTPDSRFIPASQVPPENVMMTLASLRQEQSELDAAADLADLRNRMRGALGSGNDAEIMEVLGVRRDEMPEAIKTLQRALERIMEQERMVSVETTSGASVGTSGGGEQSIVGSGVISGSYVDAAAEVEPASGMTRPKFPRASSRRTLTNMARRLSMQNGSSGVGNGVAVEDSGNLSGAPREENVSGQKDKGKKRMSISGLKRSKTVSTTITVGTASTHSSSKGTGSSGESRPSSGISRDTLDREFIEMGIDAMRRMSRTPAKDLNLPSWTITQFEIETDEKVGIGFFSDVYRGTWRQRTVAVKVLAETTPRKLFQREMGIWKSLRHPNVLELYGASSASSDPPWFFVSPYLKNGTLPEFLKHVTERGIPLGLTLSAGHDSLRSRTGSLPSWPGGGLGSLVGSSLSVGRDREAAMGIGLGLGLGMTSANSSSHQHTPSGAGGRGRSGSGSSVLSGEVAKEWDLLKFMHEIAKGMEYLHSHGVLHGDLKASNVLVDDRIHCVISDFGQSEMKSEAFRISGTPLPHGTLRWQAPELMLGAIQFTVEMDVYAFSICCIEILSMGRLPWPLMDDDTVRHVVLHEKSRPHIPSTRFSTQDVQDLLRRCWASDPFDRPSFSEVARDLKLLRRNAGYNSEDVQSPRVPDWADRDRSPQISRPSPDMHPIPLPGSSPRDTGYNLSTSPQSSDAASFRTARDLSLSPTFPSLLSHREETVTTSRVQRPEPVTYTPSETSSDTSSIFTSTPSDSGDEARNALLEYDGYDSPPPANDIIAEQRNERRYRLLLQHDFHPSLVLPLWSPSPVGLGAVGFLSKPRGTFVTLFNAFNPEKSSNVAVRGLPSVHGYGRLSTGSQRQDKRNAALRGLDAIAGLLTFKSRGDGTISQSVSRRYSFPLRAGHKTAHMCTETTVYRYVDSLDAPKKWFKANVDAILEIFGSQHHIQKEDLFLVIGTLDTPDYGLFGHFNVFTAARTGQPWGTFTTDTGFPTDVVGPSYHEPVTENSLSASKVSPEGAPWNTLLIARLRFKPDVLDPTST</sequence>
<feature type="binding site" evidence="4">
    <location>
        <position position="899"/>
    </location>
    <ligand>
        <name>ATP</name>
        <dbReference type="ChEBI" id="CHEBI:30616"/>
    </ligand>
</feature>
<dbReference type="GO" id="GO:0007166">
    <property type="term" value="P:cell surface receptor signaling pathway"/>
    <property type="evidence" value="ECO:0007669"/>
    <property type="project" value="InterPro"/>
</dbReference>
<dbReference type="Proteomes" id="UP000559256">
    <property type="component" value="Unassembled WGS sequence"/>
</dbReference>
<dbReference type="InterPro" id="IPR059179">
    <property type="entry name" value="MLKL-like_MCAfunc"/>
</dbReference>
<dbReference type="GO" id="GO:0005524">
    <property type="term" value="F:ATP binding"/>
    <property type="evidence" value="ECO:0007669"/>
    <property type="project" value="UniProtKB-UniRule"/>
</dbReference>
<dbReference type="InterPro" id="IPR001245">
    <property type="entry name" value="Ser-Thr/Tyr_kinase_cat_dom"/>
</dbReference>
<proteinExistence type="predicted"/>
<dbReference type="InterPro" id="IPR036537">
    <property type="entry name" value="Adaptor_Cbl_N_dom_sf"/>
</dbReference>
<evidence type="ECO:0000256" key="3">
    <source>
        <dbReference type="ARBA" id="ARBA00022840"/>
    </source>
</evidence>
<keyword evidence="1" id="KW-0418">Kinase</keyword>
<evidence type="ECO:0000256" key="1">
    <source>
        <dbReference type="ARBA" id="ARBA00022527"/>
    </source>
</evidence>
<feature type="domain" description="Protein kinase" evidence="6">
    <location>
        <begin position="863"/>
        <end position="1210"/>
    </location>
</feature>
<feature type="compositionally biased region" description="Polar residues" evidence="5">
    <location>
        <begin position="513"/>
        <end position="525"/>
    </location>
</feature>
<feature type="compositionally biased region" description="Basic and acidic residues" evidence="5">
    <location>
        <begin position="766"/>
        <end position="776"/>
    </location>
</feature>
<dbReference type="InterPro" id="IPR051681">
    <property type="entry name" value="Ser/Thr_Kinases-Pseudokinases"/>
</dbReference>
<dbReference type="SMART" id="SM00220">
    <property type="entry name" value="S_TKc"/>
    <property type="match status" value="1"/>
</dbReference>
<dbReference type="InterPro" id="IPR000719">
    <property type="entry name" value="Prot_kinase_dom"/>
</dbReference>
<dbReference type="InterPro" id="IPR017441">
    <property type="entry name" value="Protein_kinase_ATP_BS"/>
</dbReference>
<keyword evidence="1" id="KW-0723">Serine/threonine-protein kinase</keyword>
<feature type="compositionally biased region" description="Low complexity" evidence="5">
    <location>
        <begin position="497"/>
        <end position="511"/>
    </location>
</feature>
<dbReference type="PROSITE" id="PS00107">
    <property type="entry name" value="PROTEIN_KINASE_ATP"/>
    <property type="match status" value="1"/>
</dbReference>
<dbReference type="GO" id="GO:0004674">
    <property type="term" value="F:protein serine/threonine kinase activity"/>
    <property type="evidence" value="ECO:0007669"/>
    <property type="project" value="UniProtKB-KW"/>
</dbReference>
<dbReference type="Gene3D" id="1.20.930.20">
    <property type="entry name" value="Adaptor protein Cbl, N-terminal domain"/>
    <property type="match status" value="1"/>
</dbReference>
<dbReference type="Pfam" id="PF07714">
    <property type="entry name" value="PK_Tyr_Ser-Thr"/>
    <property type="match status" value="1"/>
</dbReference>
<feature type="compositionally biased region" description="Polar residues" evidence="5">
    <location>
        <begin position="1260"/>
        <end position="1271"/>
    </location>
</feature>
<reference evidence="7 8" key="1">
    <citation type="journal article" date="2020" name="ISME J.">
        <title>Uncovering the hidden diversity of litter-decomposition mechanisms in mushroom-forming fungi.</title>
        <authorList>
            <person name="Floudas D."/>
            <person name="Bentzer J."/>
            <person name="Ahren D."/>
            <person name="Johansson T."/>
            <person name="Persson P."/>
            <person name="Tunlid A."/>
        </authorList>
    </citation>
    <scope>NUCLEOTIDE SEQUENCE [LARGE SCALE GENOMIC DNA]</scope>
    <source>
        <strain evidence="7 8">CBS 291.85</strain>
    </source>
</reference>
<organism evidence="7 8">
    <name type="scientific">Tetrapyrgos nigripes</name>
    <dbReference type="NCBI Taxonomy" id="182062"/>
    <lineage>
        <taxon>Eukaryota</taxon>
        <taxon>Fungi</taxon>
        <taxon>Dikarya</taxon>
        <taxon>Basidiomycota</taxon>
        <taxon>Agaricomycotina</taxon>
        <taxon>Agaricomycetes</taxon>
        <taxon>Agaricomycetidae</taxon>
        <taxon>Agaricales</taxon>
        <taxon>Marasmiineae</taxon>
        <taxon>Marasmiaceae</taxon>
        <taxon>Tetrapyrgos</taxon>
    </lineage>
</organism>
<feature type="region of interest" description="Disordered" evidence="5">
    <location>
        <begin position="1"/>
        <end position="99"/>
    </location>
</feature>
<feature type="compositionally biased region" description="Low complexity" evidence="5">
    <location>
        <begin position="78"/>
        <end position="99"/>
    </location>
</feature>
<dbReference type="PROSITE" id="PS00108">
    <property type="entry name" value="PROTEIN_KINASE_ST"/>
    <property type="match status" value="1"/>
</dbReference>
<feature type="region of interest" description="Disordered" evidence="5">
    <location>
        <begin position="494"/>
        <end position="525"/>
    </location>
</feature>
<feature type="region of interest" description="Disordered" evidence="5">
    <location>
        <begin position="1014"/>
        <end position="1037"/>
    </location>
</feature>
<dbReference type="Gene3D" id="1.10.510.10">
    <property type="entry name" value="Transferase(Phosphotransferase) domain 1"/>
    <property type="match status" value="1"/>
</dbReference>
<feature type="compositionally biased region" description="Low complexity" evidence="5">
    <location>
        <begin position="800"/>
        <end position="824"/>
    </location>
</feature>
<dbReference type="InterPro" id="IPR011009">
    <property type="entry name" value="Kinase-like_dom_sf"/>
</dbReference>
<name>A0A8H5LMM1_9AGAR</name>
<dbReference type="EMBL" id="JAACJM010000038">
    <property type="protein sequence ID" value="KAF5362649.1"/>
    <property type="molecule type" value="Genomic_DNA"/>
</dbReference>
<feature type="compositionally biased region" description="Basic and acidic residues" evidence="5">
    <location>
        <begin position="170"/>
        <end position="184"/>
    </location>
</feature>
<keyword evidence="8" id="KW-1185">Reference proteome</keyword>
<comment type="caution">
    <text evidence="7">The sequence shown here is derived from an EMBL/GenBank/DDBJ whole genome shotgun (WGS) entry which is preliminary data.</text>
</comment>
<feature type="compositionally biased region" description="Low complexity" evidence="5">
    <location>
        <begin position="1"/>
        <end position="70"/>
    </location>
</feature>
<feature type="region of interest" description="Disordered" evidence="5">
    <location>
        <begin position="125"/>
        <end position="190"/>
    </location>
</feature>
<dbReference type="PROSITE" id="PS50011">
    <property type="entry name" value="PROTEIN_KINASE_DOM"/>
    <property type="match status" value="1"/>
</dbReference>
<gene>
    <name evidence="7" type="ORF">D9758_009617</name>
</gene>
<feature type="compositionally biased region" description="Low complexity" evidence="5">
    <location>
        <begin position="1309"/>
        <end position="1329"/>
    </location>
</feature>
<keyword evidence="1" id="KW-0808">Transferase</keyword>
<dbReference type="Gene3D" id="3.30.200.20">
    <property type="entry name" value="Phosphorylase Kinase, domain 1"/>
    <property type="match status" value="1"/>
</dbReference>
<dbReference type="PANTHER" id="PTHR44329">
    <property type="entry name" value="SERINE/THREONINE-PROTEIN KINASE TNNI3K-RELATED"/>
    <property type="match status" value="1"/>
</dbReference>
<keyword evidence="2 4" id="KW-0547">Nucleotide-binding</keyword>
<evidence type="ECO:0000256" key="4">
    <source>
        <dbReference type="PROSITE-ProRule" id="PRU10141"/>
    </source>
</evidence>
<feature type="compositionally biased region" description="Polar residues" evidence="5">
    <location>
        <begin position="1014"/>
        <end position="1023"/>
    </location>
</feature>
<evidence type="ECO:0000313" key="8">
    <source>
        <dbReference type="Proteomes" id="UP000559256"/>
    </source>
</evidence>
<evidence type="ECO:0000259" key="6">
    <source>
        <dbReference type="PROSITE" id="PS50011"/>
    </source>
</evidence>
<keyword evidence="3 4" id="KW-0067">ATP-binding</keyword>
<feature type="region of interest" description="Disordered" evidence="5">
    <location>
        <begin position="743"/>
        <end position="828"/>
    </location>
</feature>
<dbReference type="InterPro" id="IPR008271">
    <property type="entry name" value="Ser/Thr_kinase_AS"/>
</dbReference>
<dbReference type="SUPFAM" id="SSF56112">
    <property type="entry name" value="Protein kinase-like (PK-like)"/>
    <property type="match status" value="1"/>
</dbReference>
<dbReference type="CDD" id="cd21037">
    <property type="entry name" value="MLKL_NTD"/>
    <property type="match status" value="1"/>
</dbReference>
<evidence type="ECO:0000256" key="5">
    <source>
        <dbReference type="SAM" id="MobiDB-lite"/>
    </source>
</evidence>